<feature type="active site" description="Proton donor/acceptor" evidence="4">
    <location>
        <position position="135"/>
    </location>
</feature>
<sequence length="246" mass="27502">MEKKKKRRWPLNLVIILLFLAGIALIFNSPIRDFIISQNSSRYHLAKVSRTEIEKNEKKKVSYDFNAVNALSFQSVLAAQLNDQPLPVIGGVALPDVNINLPIFKGVNNTSLMYGAGTMKPDQVMGQGNYALASHTSSGFAGINQGNLFTPLQHVKDGMMIYITDKANIYEYKITSVRVLNRSHIEVINDQANRKMVTLVTCETRGSEDRIIVQGDLTKEIAFSSAPKDVLKAFELDYNVYYKPGQ</sequence>
<dbReference type="EMBL" id="WITJ01000009">
    <property type="protein sequence ID" value="MQW39730.1"/>
    <property type="molecule type" value="Genomic_DNA"/>
</dbReference>
<evidence type="ECO:0000256" key="1">
    <source>
        <dbReference type="ARBA" id="ARBA00022670"/>
    </source>
</evidence>
<protein>
    <submittedName>
        <fullName evidence="5">Sortase</fullName>
    </submittedName>
</protein>
<gene>
    <name evidence="5" type="ORF">GHI93_07300</name>
</gene>
<organism evidence="5 6">
    <name type="scientific">Lactococcus hircilactis</name>
    <dbReference type="NCBI Taxonomy" id="1494462"/>
    <lineage>
        <taxon>Bacteria</taxon>
        <taxon>Bacillati</taxon>
        <taxon>Bacillota</taxon>
        <taxon>Bacilli</taxon>
        <taxon>Lactobacillales</taxon>
        <taxon>Streptococcaceae</taxon>
        <taxon>Lactococcus</taxon>
    </lineage>
</organism>
<dbReference type="Gene3D" id="2.40.260.10">
    <property type="entry name" value="Sortase"/>
    <property type="match status" value="1"/>
</dbReference>
<evidence type="ECO:0000256" key="4">
    <source>
        <dbReference type="PIRSR" id="PIRSR605754-1"/>
    </source>
</evidence>
<dbReference type="InterPro" id="IPR042007">
    <property type="entry name" value="Sortase_A"/>
</dbReference>
<dbReference type="GO" id="GO:0006508">
    <property type="term" value="P:proteolysis"/>
    <property type="evidence" value="ECO:0007669"/>
    <property type="project" value="UniProtKB-KW"/>
</dbReference>
<evidence type="ECO:0000256" key="3">
    <source>
        <dbReference type="ARBA" id="ARBA00022807"/>
    </source>
</evidence>
<dbReference type="Proteomes" id="UP000439550">
    <property type="component" value="Unassembled WGS sequence"/>
</dbReference>
<feature type="active site" description="Acyl-thioester intermediate" evidence="4">
    <location>
        <position position="202"/>
    </location>
</feature>
<dbReference type="NCBIfam" id="TIGR01076">
    <property type="entry name" value="sortase_fam"/>
    <property type="match status" value="1"/>
</dbReference>
<evidence type="ECO:0000313" key="5">
    <source>
        <dbReference type="EMBL" id="MQW39730.1"/>
    </source>
</evidence>
<keyword evidence="3" id="KW-0788">Thiol protease</keyword>
<dbReference type="RefSeq" id="WP_153496400.1">
    <property type="nucleotide sequence ID" value="NZ_CBCRWP010000007.1"/>
</dbReference>
<keyword evidence="1" id="KW-0645">Protease</keyword>
<dbReference type="CDD" id="cd06165">
    <property type="entry name" value="Sortase_A"/>
    <property type="match status" value="1"/>
</dbReference>
<reference evidence="5 6" key="1">
    <citation type="submission" date="2019-10" db="EMBL/GenBank/DDBJ databases">
        <authorList>
            <person name="Dong K."/>
        </authorList>
    </citation>
    <scope>NUCLEOTIDE SEQUENCE [LARGE SCALE GENOMIC DNA]</scope>
    <source>
        <strain evidence="5 6">DSM 28960</strain>
    </source>
</reference>
<keyword evidence="2" id="KW-0378">Hydrolase</keyword>
<dbReference type="SUPFAM" id="SSF63817">
    <property type="entry name" value="Sortase"/>
    <property type="match status" value="1"/>
</dbReference>
<dbReference type="InterPro" id="IPR005754">
    <property type="entry name" value="Sortase"/>
</dbReference>
<evidence type="ECO:0000313" key="6">
    <source>
        <dbReference type="Proteomes" id="UP000439550"/>
    </source>
</evidence>
<name>A0A7X2D253_9LACT</name>
<dbReference type="InterPro" id="IPR023365">
    <property type="entry name" value="Sortase_dom-sf"/>
</dbReference>
<accession>A0A7X2D253</accession>
<dbReference type="GO" id="GO:0008234">
    <property type="term" value="F:cysteine-type peptidase activity"/>
    <property type="evidence" value="ECO:0007669"/>
    <property type="project" value="UniProtKB-KW"/>
</dbReference>
<evidence type="ECO:0000256" key="2">
    <source>
        <dbReference type="ARBA" id="ARBA00022801"/>
    </source>
</evidence>
<proteinExistence type="predicted"/>
<dbReference type="Pfam" id="PF04203">
    <property type="entry name" value="Sortase"/>
    <property type="match status" value="1"/>
</dbReference>
<dbReference type="OrthoDB" id="1648028at2"/>
<keyword evidence="6" id="KW-1185">Reference proteome</keyword>
<comment type="caution">
    <text evidence="5">The sequence shown here is derived from an EMBL/GenBank/DDBJ whole genome shotgun (WGS) entry which is preliminary data.</text>
</comment>
<dbReference type="AlphaFoldDB" id="A0A7X2D253"/>